<evidence type="ECO:0000313" key="3">
    <source>
        <dbReference type="Proteomes" id="UP001168877"/>
    </source>
</evidence>
<evidence type="ECO:0000256" key="1">
    <source>
        <dbReference type="SAM" id="MobiDB-lite"/>
    </source>
</evidence>
<name>A0AA39SLB3_ACESA</name>
<feature type="region of interest" description="Disordered" evidence="1">
    <location>
        <begin position="1"/>
        <end position="122"/>
    </location>
</feature>
<proteinExistence type="predicted"/>
<dbReference type="EMBL" id="JAUESC010000221">
    <property type="protein sequence ID" value="KAK0593824.1"/>
    <property type="molecule type" value="Genomic_DNA"/>
</dbReference>
<protein>
    <submittedName>
        <fullName evidence="2">Uncharacterized protein</fullName>
    </submittedName>
</protein>
<dbReference type="AlphaFoldDB" id="A0AA39SLB3"/>
<accession>A0AA39SLB3</accession>
<feature type="compositionally biased region" description="Low complexity" evidence="1">
    <location>
        <begin position="1"/>
        <end position="22"/>
    </location>
</feature>
<gene>
    <name evidence="2" type="ORF">LWI29_006728</name>
</gene>
<reference evidence="2" key="1">
    <citation type="journal article" date="2022" name="Plant J.">
        <title>Strategies of tolerance reflected in two North American maple genomes.</title>
        <authorList>
            <person name="McEvoy S.L."/>
            <person name="Sezen U.U."/>
            <person name="Trouern-Trend A."/>
            <person name="McMahon S.M."/>
            <person name="Schaberg P.G."/>
            <person name="Yang J."/>
            <person name="Wegrzyn J.L."/>
            <person name="Swenson N.G."/>
        </authorList>
    </citation>
    <scope>NUCLEOTIDE SEQUENCE</scope>
    <source>
        <strain evidence="2">NS2018</strain>
    </source>
</reference>
<evidence type="ECO:0000313" key="2">
    <source>
        <dbReference type="EMBL" id="KAK0593824.1"/>
    </source>
</evidence>
<comment type="caution">
    <text evidence="2">The sequence shown here is derived from an EMBL/GenBank/DDBJ whole genome shotgun (WGS) entry which is preliminary data.</text>
</comment>
<reference evidence="2" key="2">
    <citation type="submission" date="2023-06" db="EMBL/GenBank/DDBJ databases">
        <authorList>
            <person name="Swenson N.G."/>
            <person name="Wegrzyn J.L."/>
            <person name="Mcevoy S.L."/>
        </authorList>
    </citation>
    <scope>NUCLEOTIDE SEQUENCE</scope>
    <source>
        <strain evidence="2">NS2018</strain>
        <tissue evidence="2">Leaf</tissue>
    </source>
</reference>
<sequence>MRAEAAATTPAVTAATTLAATTPSCEASRGKRPAGSTPDHATRPPKRASRVVQYVVSSDEEGAEEPAVAETPSTQTTVREGPVEAENVAAPPSEGVNEQTIPASTSPRPASPSVAMASRMSP</sequence>
<organism evidence="2 3">
    <name type="scientific">Acer saccharum</name>
    <name type="common">Sugar maple</name>
    <dbReference type="NCBI Taxonomy" id="4024"/>
    <lineage>
        <taxon>Eukaryota</taxon>
        <taxon>Viridiplantae</taxon>
        <taxon>Streptophyta</taxon>
        <taxon>Embryophyta</taxon>
        <taxon>Tracheophyta</taxon>
        <taxon>Spermatophyta</taxon>
        <taxon>Magnoliopsida</taxon>
        <taxon>eudicotyledons</taxon>
        <taxon>Gunneridae</taxon>
        <taxon>Pentapetalae</taxon>
        <taxon>rosids</taxon>
        <taxon>malvids</taxon>
        <taxon>Sapindales</taxon>
        <taxon>Sapindaceae</taxon>
        <taxon>Hippocastanoideae</taxon>
        <taxon>Acereae</taxon>
        <taxon>Acer</taxon>
    </lineage>
</organism>
<dbReference type="Proteomes" id="UP001168877">
    <property type="component" value="Unassembled WGS sequence"/>
</dbReference>
<keyword evidence="3" id="KW-1185">Reference proteome</keyword>
<feature type="compositionally biased region" description="Low complexity" evidence="1">
    <location>
        <begin position="102"/>
        <end position="115"/>
    </location>
</feature>